<dbReference type="Proteomes" id="UP000521872">
    <property type="component" value="Unassembled WGS sequence"/>
</dbReference>
<dbReference type="InterPro" id="IPR039261">
    <property type="entry name" value="FNR_nucleotide-bd"/>
</dbReference>
<dbReference type="InterPro" id="IPR001433">
    <property type="entry name" value="OxRdtase_FAD/NAD-bd"/>
</dbReference>
<name>A0A8H4QYF2_9AGAR</name>
<dbReference type="InterPro" id="IPR001834">
    <property type="entry name" value="CBR-like"/>
</dbReference>
<comment type="cofactor">
    <cofactor evidence="1 6">
        <name>FAD</name>
        <dbReference type="ChEBI" id="CHEBI:57692"/>
    </cofactor>
</comment>
<reference evidence="9 10" key="1">
    <citation type="submission" date="2019-12" db="EMBL/GenBank/DDBJ databases">
        <authorList>
            <person name="Floudas D."/>
            <person name="Bentzer J."/>
            <person name="Ahren D."/>
            <person name="Johansson T."/>
            <person name="Persson P."/>
            <person name="Tunlid A."/>
        </authorList>
    </citation>
    <scope>NUCLEOTIDE SEQUENCE [LARGE SCALE GENOMIC DNA]</scope>
    <source>
        <strain evidence="9 10">CBS 102.39</strain>
    </source>
</reference>
<evidence type="ECO:0000256" key="1">
    <source>
        <dbReference type="ARBA" id="ARBA00001974"/>
    </source>
</evidence>
<feature type="binding site" evidence="6">
    <location>
        <position position="161"/>
    </location>
    <ligand>
        <name>FAD</name>
        <dbReference type="ChEBI" id="CHEBI:57692"/>
    </ligand>
</feature>
<feature type="binding site" evidence="6">
    <location>
        <position position="135"/>
    </location>
    <ligand>
        <name>FAD</name>
        <dbReference type="ChEBI" id="CHEBI:57692"/>
    </ligand>
</feature>
<evidence type="ECO:0000256" key="4">
    <source>
        <dbReference type="ARBA" id="ARBA00022827"/>
    </source>
</evidence>
<evidence type="ECO:0000256" key="2">
    <source>
        <dbReference type="ARBA" id="ARBA00006105"/>
    </source>
</evidence>
<dbReference type="InterPro" id="IPR008333">
    <property type="entry name" value="Cbr1-like_FAD-bd_dom"/>
</dbReference>
<proteinExistence type="inferred from homology"/>
<evidence type="ECO:0000313" key="10">
    <source>
        <dbReference type="Proteomes" id="UP000521872"/>
    </source>
</evidence>
<protein>
    <recommendedName>
        <fullName evidence="8">FAD-binding FR-type domain-containing protein</fullName>
    </recommendedName>
</protein>
<dbReference type="Gene3D" id="3.40.50.80">
    <property type="entry name" value="Nucleotide-binding domain of ferredoxin-NADP reductase (FNR) module"/>
    <property type="match status" value="1"/>
</dbReference>
<dbReference type="SUPFAM" id="SSF63380">
    <property type="entry name" value="Riboflavin synthase domain-like"/>
    <property type="match status" value="1"/>
</dbReference>
<keyword evidence="7" id="KW-1133">Transmembrane helix</keyword>
<keyword evidence="10" id="KW-1185">Reference proteome</keyword>
<dbReference type="PROSITE" id="PS51384">
    <property type="entry name" value="FAD_FR"/>
    <property type="match status" value="1"/>
</dbReference>
<evidence type="ECO:0000256" key="5">
    <source>
        <dbReference type="ARBA" id="ARBA00023002"/>
    </source>
</evidence>
<keyword evidence="7" id="KW-0472">Membrane</keyword>
<feature type="domain" description="FAD-binding FR-type" evidence="8">
    <location>
        <begin position="79"/>
        <end position="186"/>
    </location>
</feature>
<dbReference type="Pfam" id="PF00175">
    <property type="entry name" value="NAD_binding_1"/>
    <property type="match status" value="1"/>
</dbReference>
<dbReference type="PANTHER" id="PTHR19370:SF189">
    <property type="entry name" value="CYTOCHROME C MITOCHONDRIAL IMPORT FACTOR CYC2"/>
    <property type="match status" value="1"/>
</dbReference>
<dbReference type="PANTHER" id="PTHR19370">
    <property type="entry name" value="NADH-CYTOCHROME B5 REDUCTASE"/>
    <property type="match status" value="1"/>
</dbReference>
<dbReference type="GO" id="GO:0016491">
    <property type="term" value="F:oxidoreductase activity"/>
    <property type="evidence" value="ECO:0007669"/>
    <property type="project" value="UniProtKB-KW"/>
</dbReference>
<evidence type="ECO:0000256" key="3">
    <source>
        <dbReference type="ARBA" id="ARBA00022630"/>
    </source>
</evidence>
<dbReference type="AlphaFoldDB" id="A0A8H4QYF2"/>
<evidence type="ECO:0000256" key="7">
    <source>
        <dbReference type="SAM" id="Phobius"/>
    </source>
</evidence>
<keyword evidence="3 6" id="KW-0285">Flavoprotein</keyword>
<evidence type="ECO:0000259" key="8">
    <source>
        <dbReference type="PROSITE" id="PS51384"/>
    </source>
</evidence>
<dbReference type="EMBL" id="JAACJL010000016">
    <property type="protein sequence ID" value="KAF4619909.1"/>
    <property type="molecule type" value="Genomic_DNA"/>
</dbReference>
<comment type="similarity">
    <text evidence="2">Belongs to the flavoprotein pyridine nucleotide cytochrome reductase family.</text>
</comment>
<dbReference type="InterPro" id="IPR017927">
    <property type="entry name" value="FAD-bd_FR_type"/>
</dbReference>
<accession>A0A8H4QYF2</accession>
<sequence>MWRQLCYKSRLPLTYRASSYNHVSRRFLSQLAPQPVPEDISSGRRYLNLLVGFCAGASIYFFLDDPRLSPLDRPTLTPRQFISSKVLDNEPSGPNTKLLRLALPPHALPPAYSSDGSFDPIWSVYVKDDDIQVERAYTPLNGLESDGSMLFWVKKYPKGEVGRWLHSKQPGDKIELRGPLKTWPWKADQWDEIVMISGGTGITPFVQLFNRVISRAPATSTTKYTLLHCSRVPEELPPPTLLKPLFDYSKEHPEKFNLHLFVDEQDGSNPPVPIPHINTGFINEKSLTKCLNPNKAEESWWKGKFSWTTSSSKEPPKKILFLVCGPEGMVGAVAGPYGRNLSQGPVGGILGKLGYTSDQVYKL</sequence>
<dbReference type="CDD" id="cd06183">
    <property type="entry name" value="cyt_b5_reduct_like"/>
    <property type="match status" value="1"/>
</dbReference>
<dbReference type="SUPFAM" id="SSF52343">
    <property type="entry name" value="Ferredoxin reductase-like, C-terminal NADP-linked domain"/>
    <property type="match status" value="1"/>
</dbReference>
<dbReference type="Gene3D" id="2.40.30.10">
    <property type="entry name" value="Translation factors"/>
    <property type="match status" value="1"/>
</dbReference>
<feature type="transmembrane region" description="Helical" evidence="7">
    <location>
        <begin position="46"/>
        <end position="63"/>
    </location>
</feature>
<keyword evidence="4 6" id="KW-0274">FAD</keyword>
<feature type="binding site" evidence="6">
    <location>
        <position position="137"/>
    </location>
    <ligand>
        <name>FAD</name>
        <dbReference type="ChEBI" id="CHEBI:57692"/>
    </ligand>
</feature>
<dbReference type="Pfam" id="PF00970">
    <property type="entry name" value="FAD_binding_6"/>
    <property type="match status" value="1"/>
</dbReference>
<keyword evidence="5" id="KW-0560">Oxidoreductase</keyword>
<evidence type="ECO:0000256" key="6">
    <source>
        <dbReference type="PIRSR" id="PIRSR601834-1"/>
    </source>
</evidence>
<organism evidence="9 10">
    <name type="scientific">Agrocybe pediades</name>
    <dbReference type="NCBI Taxonomy" id="84607"/>
    <lineage>
        <taxon>Eukaryota</taxon>
        <taxon>Fungi</taxon>
        <taxon>Dikarya</taxon>
        <taxon>Basidiomycota</taxon>
        <taxon>Agaricomycotina</taxon>
        <taxon>Agaricomycetes</taxon>
        <taxon>Agaricomycetidae</taxon>
        <taxon>Agaricales</taxon>
        <taxon>Agaricineae</taxon>
        <taxon>Strophariaceae</taxon>
        <taxon>Agrocybe</taxon>
    </lineage>
</organism>
<keyword evidence="7" id="KW-0812">Transmembrane</keyword>
<feature type="binding site" evidence="6">
    <location>
        <position position="154"/>
    </location>
    <ligand>
        <name>FAD</name>
        <dbReference type="ChEBI" id="CHEBI:57692"/>
    </ligand>
</feature>
<comment type="caution">
    <text evidence="9">The sequence shown here is derived from an EMBL/GenBank/DDBJ whole genome shotgun (WGS) entry which is preliminary data.</text>
</comment>
<feature type="binding site" evidence="6">
    <location>
        <position position="203"/>
    </location>
    <ligand>
        <name>FAD</name>
        <dbReference type="ChEBI" id="CHEBI:57692"/>
    </ligand>
</feature>
<dbReference type="GO" id="GO:0005739">
    <property type="term" value="C:mitochondrion"/>
    <property type="evidence" value="ECO:0007669"/>
    <property type="project" value="TreeGrafter"/>
</dbReference>
<dbReference type="InterPro" id="IPR017938">
    <property type="entry name" value="Riboflavin_synthase-like_b-brl"/>
</dbReference>
<evidence type="ECO:0000313" key="9">
    <source>
        <dbReference type="EMBL" id="KAF4619909.1"/>
    </source>
</evidence>
<dbReference type="PRINTS" id="PR00406">
    <property type="entry name" value="CYTB5RDTASE"/>
</dbReference>
<gene>
    <name evidence="9" type="ORF">D9613_005535</name>
</gene>